<evidence type="ECO:0000313" key="4">
    <source>
        <dbReference type="Proteomes" id="UP000219612"/>
    </source>
</evidence>
<evidence type="ECO:0000259" key="2">
    <source>
        <dbReference type="Pfam" id="PF19076"/>
    </source>
</evidence>
<dbReference type="AlphaFoldDB" id="A0A285JL18"/>
<organism evidence="3 4">
    <name type="scientific">Paractinoplanes atraurantiacus</name>
    <dbReference type="NCBI Taxonomy" id="1036182"/>
    <lineage>
        <taxon>Bacteria</taxon>
        <taxon>Bacillati</taxon>
        <taxon>Actinomycetota</taxon>
        <taxon>Actinomycetes</taxon>
        <taxon>Micromonosporales</taxon>
        <taxon>Micromonosporaceae</taxon>
        <taxon>Paractinoplanes</taxon>
    </lineage>
</organism>
<feature type="chain" id="PRO_5012018308" description="CshA domain-containing protein" evidence="1">
    <location>
        <begin position="21"/>
        <end position="244"/>
    </location>
</feature>
<accession>A0A285JL18</accession>
<protein>
    <recommendedName>
        <fullName evidence="2">CshA domain-containing protein</fullName>
    </recommendedName>
</protein>
<dbReference type="Pfam" id="PF19076">
    <property type="entry name" value="CshA_repeat"/>
    <property type="match status" value="1"/>
</dbReference>
<feature type="domain" description="CshA" evidence="2">
    <location>
        <begin position="58"/>
        <end position="131"/>
    </location>
</feature>
<proteinExistence type="predicted"/>
<sequence>MVVSLLAAPALALTAAPAFAAAAAPDALPASCPAVVTAPTATSDHLTSTGAGLHKQTVTVDVPPGWRMTLDNRDPSYIQTVLVPDGFYTQDSPRTVTYTPKLRFIGTAAPVTIRLSAPDGRSRTVTYSATVTCPPPPSAPDHTTTGSSRAFQSVTFAIPPGGVIGLADGQPLHLPQGELGLAMISSISTIPGQPHDDTLIGAAGTLVFTPTRGASGPIPPVRYTVTDSYGQTSTGLYTPTIKGY</sequence>
<keyword evidence="1" id="KW-0732">Signal</keyword>
<dbReference type="EMBL" id="OBDY01000022">
    <property type="protein sequence ID" value="SNY60974.1"/>
    <property type="molecule type" value="Genomic_DNA"/>
</dbReference>
<evidence type="ECO:0000256" key="1">
    <source>
        <dbReference type="SAM" id="SignalP"/>
    </source>
</evidence>
<name>A0A285JL18_9ACTN</name>
<dbReference type="InterPro" id="IPR026395">
    <property type="entry name" value="CshA_fibril"/>
</dbReference>
<gene>
    <name evidence="3" type="ORF">SAMN05421748_12249</name>
</gene>
<reference evidence="3 4" key="1">
    <citation type="submission" date="2017-09" db="EMBL/GenBank/DDBJ databases">
        <authorList>
            <person name="Ehlers B."/>
            <person name="Leendertz F.H."/>
        </authorList>
    </citation>
    <scope>NUCLEOTIDE SEQUENCE [LARGE SCALE GENOMIC DNA]</scope>
    <source>
        <strain evidence="3 4">CGMCC 4.6857</strain>
    </source>
</reference>
<feature type="signal peptide" evidence="1">
    <location>
        <begin position="1"/>
        <end position="20"/>
    </location>
</feature>
<keyword evidence="4" id="KW-1185">Reference proteome</keyword>
<evidence type="ECO:0000313" key="3">
    <source>
        <dbReference type="EMBL" id="SNY60974.1"/>
    </source>
</evidence>
<dbReference type="Proteomes" id="UP000219612">
    <property type="component" value="Unassembled WGS sequence"/>
</dbReference>